<keyword evidence="3" id="KW-1185">Reference proteome</keyword>
<evidence type="ECO:0000313" key="2">
    <source>
        <dbReference type="EMBL" id="MCX2819340.1"/>
    </source>
</evidence>
<dbReference type="NCBIfam" id="NF009314">
    <property type="entry name" value="PRK12674.1-2"/>
    <property type="match status" value="1"/>
</dbReference>
<comment type="caution">
    <text evidence="2">The sequence shown here is derived from an EMBL/GenBank/DDBJ whole genome shotgun (WGS) entry which is preliminary data.</text>
</comment>
<sequence length="105" mass="10870">MVEVTVLLLAAGSVFFTLVATVGLLRLPDLYTRAHASSKADTLGAGFGLAAVAVAFGPSRAALKVVLLIAFIYFTNPTAAHAISRAAYDQGVEPWTTDDEGGESS</sequence>
<evidence type="ECO:0000256" key="1">
    <source>
        <dbReference type="SAM" id="Phobius"/>
    </source>
</evidence>
<dbReference type="RefSeq" id="WP_266087588.1">
    <property type="nucleotide sequence ID" value="NZ_RKLV01000007.1"/>
</dbReference>
<evidence type="ECO:0000313" key="3">
    <source>
        <dbReference type="Proteomes" id="UP001149411"/>
    </source>
</evidence>
<dbReference type="PANTHER" id="PTHR34703">
    <property type="entry name" value="ANTIPORTER SUBUNIT MNHG2-RELATED"/>
    <property type="match status" value="1"/>
</dbReference>
<dbReference type="EMBL" id="RKLV01000007">
    <property type="protein sequence ID" value="MCX2819340.1"/>
    <property type="molecule type" value="Genomic_DNA"/>
</dbReference>
<keyword evidence="1" id="KW-0472">Membrane</keyword>
<dbReference type="Proteomes" id="UP001149411">
    <property type="component" value="Unassembled WGS sequence"/>
</dbReference>
<gene>
    <name evidence="2" type="primary">mnhG</name>
    <name evidence="2" type="ORF">EGH25_08240</name>
</gene>
<reference evidence="2" key="1">
    <citation type="submission" date="2022-09" db="EMBL/GenBank/DDBJ databases">
        <title>Haloadaptaus new haloarchaeum isolated from saline soil.</title>
        <authorList>
            <person name="Duran-Viseras A."/>
            <person name="Sanchez-Porro C."/>
            <person name="Ventosa A."/>
        </authorList>
    </citation>
    <scope>NUCLEOTIDE SEQUENCE</scope>
    <source>
        <strain evidence="2">F3-133</strain>
    </source>
</reference>
<dbReference type="InterPro" id="IPR005133">
    <property type="entry name" value="PhaG_MnhG_YufB"/>
</dbReference>
<keyword evidence="1" id="KW-0812">Transmembrane</keyword>
<feature type="transmembrane region" description="Helical" evidence="1">
    <location>
        <begin position="46"/>
        <end position="74"/>
    </location>
</feature>
<dbReference type="PANTHER" id="PTHR34703:SF1">
    <property type="entry name" value="ANTIPORTER SUBUNIT MNHG2-RELATED"/>
    <property type="match status" value="1"/>
</dbReference>
<dbReference type="AlphaFoldDB" id="A0A9Q4C596"/>
<name>A0A9Q4C596_9EURY</name>
<feature type="transmembrane region" description="Helical" evidence="1">
    <location>
        <begin position="6"/>
        <end position="25"/>
    </location>
</feature>
<organism evidence="2 3">
    <name type="scientific">Halorutilus salinus</name>
    <dbReference type="NCBI Taxonomy" id="2487751"/>
    <lineage>
        <taxon>Archaea</taxon>
        <taxon>Methanobacteriati</taxon>
        <taxon>Methanobacteriota</taxon>
        <taxon>Stenosarchaea group</taxon>
        <taxon>Halobacteria</taxon>
        <taxon>Halorutilales</taxon>
        <taxon>Halorutilaceae</taxon>
        <taxon>Halorutilus</taxon>
    </lineage>
</organism>
<dbReference type="Pfam" id="PF03334">
    <property type="entry name" value="PhaG_MnhG_YufB"/>
    <property type="match status" value="1"/>
</dbReference>
<dbReference type="GO" id="GO:0015385">
    <property type="term" value="F:sodium:proton antiporter activity"/>
    <property type="evidence" value="ECO:0007669"/>
    <property type="project" value="TreeGrafter"/>
</dbReference>
<keyword evidence="1" id="KW-1133">Transmembrane helix</keyword>
<protein>
    <submittedName>
        <fullName evidence="2">Monovalent cation/H(+) antiporter subunit G</fullName>
    </submittedName>
</protein>
<dbReference type="NCBIfam" id="TIGR01300">
    <property type="entry name" value="CPA3_mnhG_phaG"/>
    <property type="match status" value="1"/>
</dbReference>
<proteinExistence type="predicted"/>
<accession>A0A9Q4C596</accession>